<reference evidence="1" key="2">
    <citation type="submission" date="2013-05" db="EMBL/GenBank/DDBJ databases">
        <authorList>
            <person name="Carter J.-M."/>
            <person name="Baker S.C."/>
            <person name="Pink R."/>
            <person name="Carter D.R.F."/>
            <person name="Collins A."/>
            <person name="Tomlin J."/>
            <person name="Gibbs M."/>
            <person name="Breuker C.J."/>
        </authorList>
    </citation>
    <scope>NUCLEOTIDE SEQUENCE</scope>
    <source>
        <tissue evidence="1">Ovary</tissue>
    </source>
</reference>
<organism evidence="1">
    <name type="scientific">Pararge aegeria</name>
    <name type="common">speckled wood butterfly</name>
    <dbReference type="NCBI Taxonomy" id="116150"/>
    <lineage>
        <taxon>Eukaryota</taxon>
        <taxon>Metazoa</taxon>
        <taxon>Ecdysozoa</taxon>
        <taxon>Arthropoda</taxon>
        <taxon>Hexapoda</taxon>
        <taxon>Insecta</taxon>
        <taxon>Pterygota</taxon>
        <taxon>Neoptera</taxon>
        <taxon>Endopterygota</taxon>
        <taxon>Lepidoptera</taxon>
        <taxon>Glossata</taxon>
        <taxon>Ditrysia</taxon>
        <taxon>Papilionoidea</taxon>
        <taxon>Nymphalidae</taxon>
        <taxon>Satyrinae</taxon>
        <taxon>Satyrini</taxon>
        <taxon>Parargina</taxon>
        <taxon>Pararge</taxon>
    </lineage>
</organism>
<sequence length="68" mass="7485">SLSPSPSHTNSLDPEINALNILLDLQVIKTSYQSFTRPLQGTVSSNEKGLRPRSTTLAQFGLMYSIHL</sequence>
<dbReference type="AlphaFoldDB" id="S4NU40"/>
<dbReference type="EMBL" id="GAIX01010269">
    <property type="protein sequence ID" value="JAA82291.1"/>
    <property type="molecule type" value="Transcribed_RNA"/>
</dbReference>
<name>S4NU40_9NEOP</name>
<feature type="non-terminal residue" evidence="1">
    <location>
        <position position="1"/>
    </location>
</feature>
<proteinExistence type="predicted"/>
<evidence type="ECO:0000313" key="1">
    <source>
        <dbReference type="EMBL" id="JAA82291.1"/>
    </source>
</evidence>
<reference evidence="1" key="1">
    <citation type="journal article" date="2013" name="BMC Genomics">
        <title>Unscrambling butterfly oogenesis.</title>
        <authorList>
            <person name="Carter J.M."/>
            <person name="Baker S.C."/>
            <person name="Pink R."/>
            <person name="Carter D.R."/>
            <person name="Collins A."/>
            <person name="Tomlin J."/>
            <person name="Gibbs M."/>
            <person name="Breuker C.J."/>
        </authorList>
    </citation>
    <scope>NUCLEOTIDE SEQUENCE</scope>
    <source>
        <tissue evidence="1">Ovary</tissue>
    </source>
</reference>
<protein>
    <submittedName>
        <fullName evidence="1">Uncharacterized protein</fullName>
    </submittedName>
</protein>
<accession>S4NU40</accession>